<keyword evidence="3" id="KW-1185">Reference proteome</keyword>
<dbReference type="AlphaFoldDB" id="A0A0C9LZY7"/>
<gene>
    <name evidence="2" type="ORF">MAM1_0004d00451</name>
</gene>
<dbReference type="Proteomes" id="UP000053815">
    <property type="component" value="Unassembled WGS sequence"/>
</dbReference>
<dbReference type="STRING" id="91626.A0A0C9LZY7"/>
<proteinExistence type="predicted"/>
<reference evidence="2" key="1">
    <citation type="submission" date="2014-09" db="EMBL/GenBank/DDBJ databases">
        <title>Draft genome sequence of an oleaginous Mucoromycotina fungus Mucor ambiguus NBRC6742.</title>
        <authorList>
            <person name="Takeda I."/>
            <person name="Yamane N."/>
            <person name="Morita T."/>
            <person name="Tamano K."/>
            <person name="Machida M."/>
            <person name="Baker S."/>
            <person name="Koike H."/>
        </authorList>
    </citation>
    <scope>NUCLEOTIDE SEQUENCE</scope>
    <source>
        <strain evidence="2">NBRC 6742</strain>
    </source>
</reference>
<protein>
    <submittedName>
        <fullName evidence="2">Uncharacterized protein</fullName>
    </submittedName>
</protein>
<evidence type="ECO:0000256" key="1">
    <source>
        <dbReference type="SAM" id="SignalP"/>
    </source>
</evidence>
<sequence length="140" mass="15495">MQLAFILVVISFQSAFAIPFHSKTKRGTGVDIAINSDSDFCTYLPPHPGQSVSATENDADPFCTVAKQYAECFPNGFIKSAHFYRAETYVQVTGRINHTAYDILTEDGGGQYDNKVSQRLATAKWDIDAFGVLEPSPWHL</sequence>
<dbReference type="OrthoDB" id="3044029at2759"/>
<evidence type="ECO:0000313" key="2">
    <source>
        <dbReference type="EMBL" id="GAN01021.1"/>
    </source>
</evidence>
<dbReference type="EMBL" id="DF836293">
    <property type="protein sequence ID" value="GAN01021.1"/>
    <property type="molecule type" value="Genomic_DNA"/>
</dbReference>
<evidence type="ECO:0000313" key="3">
    <source>
        <dbReference type="Proteomes" id="UP000053815"/>
    </source>
</evidence>
<accession>A0A0C9LZY7</accession>
<name>A0A0C9LZY7_9FUNG</name>
<keyword evidence="1" id="KW-0732">Signal</keyword>
<organism evidence="2">
    <name type="scientific">Mucor ambiguus</name>
    <dbReference type="NCBI Taxonomy" id="91626"/>
    <lineage>
        <taxon>Eukaryota</taxon>
        <taxon>Fungi</taxon>
        <taxon>Fungi incertae sedis</taxon>
        <taxon>Mucoromycota</taxon>
        <taxon>Mucoromycotina</taxon>
        <taxon>Mucoromycetes</taxon>
        <taxon>Mucorales</taxon>
        <taxon>Mucorineae</taxon>
        <taxon>Mucoraceae</taxon>
        <taxon>Mucor</taxon>
    </lineage>
</organism>
<feature type="chain" id="PRO_5002199198" evidence="1">
    <location>
        <begin position="18"/>
        <end position="140"/>
    </location>
</feature>
<feature type="signal peptide" evidence="1">
    <location>
        <begin position="1"/>
        <end position="17"/>
    </location>
</feature>